<reference evidence="2" key="1">
    <citation type="journal article" date="2020" name="mSystems">
        <title>Genome- and Community-Level Interaction Insights into Carbon Utilization and Element Cycling Functions of Hydrothermarchaeota in Hydrothermal Sediment.</title>
        <authorList>
            <person name="Zhou Z."/>
            <person name="Liu Y."/>
            <person name="Xu W."/>
            <person name="Pan J."/>
            <person name="Luo Z.H."/>
            <person name="Li M."/>
        </authorList>
    </citation>
    <scope>NUCLEOTIDE SEQUENCE [LARGE SCALE GENOMIC DNA]</scope>
    <source>
        <strain evidence="2">SpSt-6</strain>
    </source>
</reference>
<dbReference type="CDD" id="cd05403">
    <property type="entry name" value="NT_KNTase_like"/>
    <property type="match status" value="1"/>
</dbReference>
<feature type="domain" description="Polymerase beta nucleotidyltransferase" evidence="1">
    <location>
        <begin position="12"/>
        <end position="97"/>
    </location>
</feature>
<dbReference type="GO" id="GO:0016740">
    <property type="term" value="F:transferase activity"/>
    <property type="evidence" value="ECO:0007669"/>
    <property type="project" value="UniProtKB-KW"/>
</dbReference>
<dbReference type="InterPro" id="IPR043519">
    <property type="entry name" value="NT_sf"/>
</dbReference>
<evidence type="ECO:0000259" key="1">
    <source>
        <dbReference type="Pfam" id="PF18765"/>
    </source>
</evidence>
<evidence type="ECO:0000313" key="2">
    <source>
        <dbReference type="EMBL" id="HGQ85291.1"/>
    </source>
</evidence>
<dbReference type="EMBL" id="DSZN01000049">
    <property type="protein sequence ID" value="HGQ85291.1"/>
    <property type="molecule type" value="Genomic_DNA"/>
</dbReference>
<dbReference type="Pfam" id="PF18765">
    <property type="entry name" value="Polbeta"/>
    <property type="match status" value="1"/>
</dbReference>
<dbReference type="AlphaFoldDB" id="A0A7C4JQF9"/>
<gene>
    <name evidence="2" type="ORF">ENT66_02695</name>
</gene>
<accession>A0A7C4JQF9</accession>
<protein>
    <submittedName>
        <fullName evidence="2">Nucleotidyltransferase domain-containing protein</fullName>
    </submittedName>
</protein>
<comment type="caution">
    <text evidence="2">The sequence shown here is derived from an EMBL/GenBank/DDBJ whole genome shotgun (WGS) entry which is preliminary data.</text>
</comment>
<dbReference type="SUPFAM" id="SSF81301">
    <property type="entry name" value="Nucleotidyltransferase"/>
    <property type="match status" value="1"/>
</dbReference>
<dbReference type="Gene3D" id="3.30.460.10">
    <property type="entry name" value="Beta Polymerase, domain 2"/>
    <property type="match status" value="1"/>
</dbReference>
<proteinExistence type="predicted"/>
<keyword evidence="2" id="KW-0808">Transferase</keyword>
<organism evidence="2">
    <name type="scientific">Thermodesulfobacterium geofontis</name>
    <dbReference type="NCBI Taxonomy" id="1295609"/>
    <lineage>
        <taxon>Bacteria</taxon>
        <taxon>Pseudomonadati</taxon>
        <taxon>Thermodesulfobacteriota</taxon>
        <taxon>Thermodesulfobacteria</taxon>
        <taxon>Thermodesulfobacteriales</taxon>
        <taxon>Thermodesulfobacteriaceae</taxon>
        <taxon>Thermodesulfobacterium</taxon>
    </lineage>
</organism>
<sequence length="98" mass="11491">MRKDKYFINALEKIKEVFHKKNVKGVAYLFGSSIRDDYLKTSDIDIAIDSSDKRIITILRNEFEDLNIPYKIELIDLSEVGEDLKKEILTRGIIVWKN</sequence>
<name>A0A7C4JQF9_9BACT</name>
<dbReference type="InterPro" id="IPR041633">
    <property type="entry name" value="Polbeta"/>
</dbReference>